<keyword evidence="1" id="KW-0472">Membrane</keyword>
<evidence type="ECO:0000313" key="2">
    <source>
        <dbReference type="EMBL" id="PAV20093.1"/>
    </source>
</evidence>
<accession>A0A286UKF5</accession>
<keyword evidence="1" id="KW-1133">Transmembrane helix</keyword>
<dbReference type="AlphaFoldDB" id="A0A286UKF5"/>
<gene>
    <name evidence="2" type="ORF">PNOK_0502700</name>
</gene>
<reference evidence="2 3" key="1">
    <citation type="journal article" date="2017" name="Mol. Ecol.">
        <title>Comparative and population genomic landscape of Phellinus noxius: A hypervariable fungus causing root rot in trees.</title>
        <authorList>
            <person name="Chung C.L."/>
            <person name="Lee T.J."/>
            <person name="Akiba M."/>
            <person name="Lee H.H."/>
            <person name="Kuo T.H."/>
            <person name="Liu D."/>
            <person name="Ke H.M."/>
            <person name="Yokoi T."/>
            <person name="Roa M.B."/>
            <person name="Lu M.J."/>
            <person name="Chang Y.Y."/>
            <person name="Ann P.J."/>
            <person name="Tsai J.N."/>
            <person name="Chen C.Y."/>
            <person name="Tzean S.S."/>
            <person name="Ota Y."/>
            <person name="Hattori T."/>
            <person name="Sahashi N."/>
            <person name="Liou R.F."/>
            <person name="Kikuchi T."/>
            <person name="Tsai I.J."/>
        </authorList>
    </citation>
    <scope>NUCLEOTIDE SEQUENCE [LARGE SCALE GENOMIC DNA]</scope>
    <source>
        <strain evidence="2 3">FFPRI411160</strain>
    </source>
</reference>
<organism evidence="2 3">
    <name type="scientific">Pyrrhoderma noxium</name>
    <dbReference type="NCBI Taxonomy" id="2282107"/>
    <lineage>
        <taxon>Eukaryota</taxon>
        <taxon>Fungi</taxon>
        <taxon>Dikarya</taxon>
        <taxon>Basidiomycota</taxon>
        <taxon>Agaricomycotina</taxon>
        <taxon>Agaricomycetes</taxon>
        <taxon>Hymenochaetales</taxon>
        <taxon>Hymenochaetaceae</taxon>
        <taxon>Pyrrhoderma</taxon>
    </lineage>
</organism>
<sequence length="98" mass="11561">MWCHCRKSTYAARTREPKNRLPRASLQYNPYTYRRPASYTLSLSLTTKNTVEFRRPICCPTRSRGNHLPRTYLTRSNLISYSIFVLYSILYRIGHPGT</sequence>
<keyword evidence="3" id="KW-1185">Reference proteome</keyword>
<evidence type="ECO:0000313" key="3">
    <source>
        <dbReference type="Proteomes" id="UP000217199"/>
    </source>
</evidence>
<dbReference type="Proteomes" id="UP000217199">
    <property type="component" value="Unassembled WGS sequence"/>
</dbReference>
<evidence type="ECO:0000256" key="1">
    <source>
        <dbReference type="SAM" id="Phobius"/>
    </source>
</evidence>
<comment type="caution">
    <text evidence="2">The sequence shown here is derived from an EMBL/GenBank/DDBJ whole genome shotgun (WGS) entry which is preliminary data.</text>
</comment>
<name>A0A286UKF5_9AGAM</name>
<dbReference type="EMBL" id="NBII01000004">
    <property type="protein sequence ID" value="PAV20093.1"/>
    <property type="molecule type" value="Genomic_DNA"/>
</dbReference>
<dbReference type="InParanoid" id="A0A286UKF5"/>
<protein>
    <submittedName>
        <fullName evidence="2">Uncharacterized protein</fullName>
    </submittedName>
</protein>
<keyword evidence="1" id="KW-0812">Transmembrane</keyword>
<proteinExistence type="predicted"/>
<feature type="transmembrane region" description="Helical" evidence="1">
    <location>
        <begin position="72"/>
        <end position="93"/>
    </location>
</feature>